<proteinExistence type="predicted"/>
<keyword evidence="2" id="KW-1185">Reference proteome</keyword>
<dbReference type="Proteomes" id="UP000034681">
    <property type="component" value="Unassembled WGS sequence"/>
</dbReference>
<dbReference type="Pfam" id="PF03683">
    <property type="entry name" value="UPF0175"/>
    <property type="match status" value="1"/>
</dbReference>
<dbReference type="AlphaFoldDB" id="A0A0M2Q0A9"/>
<evidence type="ECO:0000313" key="2">
    <source>
        <dbReference type="Proteomes" id="UP000034681"/>
    </source>
</evidence>
<accession>A0A0M2Q0A9</accession>
<gene>
    <name evidence="1" type="ORF">PROH_05685</name>
</gene>
<evidence type="ECO:0008006" key="3">
    <source>
        <dbReference type="Google" id="ProtNLM"/>
    </source>
</evidence>
<name>A0A0M2Q0A9_PROHO</name>
<protein>
    <recommendedName>
        <fullName evidence="3">Fis family transcriptional regulator</fullName>
    </recommendedName>
</protein>
<dbReference type="RefSeq" id="WP_017714639.1">
    <property type="nucleotide sequence ID" value="NZ_KB235944.1"/>
</dbReference>
<reference evidence="1" key="1">
    <citation type="submission" date="2012-04" db="EMBL/GenBank/DDBJ databases">
        <authorList>
            <person name="Borisov I.G."/>
            <person name="Ivanikova N.V."/>
            <person name="Pinevich A.V."/>
        </authorList>
    </citation>
    <scope>NUCLEOTIDE SEQUENCE [LARGE SCALE GENOMIC DNA]</scope>
    <source>
        <strain evidence="1">CALU 1027</strain>
    </source>
</reference>
<comment type="caution">
    <text evidence="1">The sequence shown here is derived from an EMBL/GenBank/DDBJ whole genome shotgun (WGS) entry which is preliminary data.</text>
</comment>
<dbReference type="InterPro" id="IPR005368">
    <property type="entry name" value="UPF0175"/>
</dbReference>
<evidence type="ECO:0000313" key="1">
    <source>
        <dbReference type="EMBL" id="KKJ00753.1"/>
    </source>
</evidence>
<dbReference type="EMBL" id="AJTX02000003">
    <property type="protein sequence ID" value="KKJ00753.1"/>
    <property type="molecule type" value="Genomic_DNA"/>
</dbReference>
<dbReference type="STRING" id="317619.GCA_000332315_04561"/>
<dbReference type="eggNOG" id="COG2886">
    <property type="taxonomic scope" value="Bacteria"/>
</dbReference>
<dbReference type="OrthoDB" id="331726at2"/>
<sequence>MSLHLTIEYPETLPDAVGRTRAQFEQEARWAMAVKLVELGQISSGMAAVLLGVERVTFLLKLGDYGVPMIDLPETELLSDLENA</sequence>
<organism evidence="1 2">
    <name type="scientific">Prochlorothrix hollandica PCC 9006 = CALU 1027</name>
    <dbReference type="NCBI Taxonomy" id="317619"/>
    <lineage>
        <taxon>Bacteria</taxon>
        <taxon>Bacillati</taxon>
        <taxon>Cyanobacteriota</taxon>
        <taxon>Cyanophyceae</taxon>
        <taxon>Prochlorotrichales</taxon>
        <taxon>Prochlorotrichaceae</taxon>
        <taxon>Prochlorothrix</taxon>
    </lineage>
</organism>